<evidence type="ECO:0000313" key="2">
    <source>
        <dbReference type="EMBL" id="RCS58232.1"/>
    </source>
</evidence>
<keyword evidence="3" id="KW-1185">Reference proteome</keyword>
<dbReference type="SUPFAM" id="SSF89069">
    <property type="entry name" value="N-terminal, cytoplasmic domain of anti-sigmaE factor RseA"/>
    <property type="match status" value="1"/>
</dbReference>
<feature type="domain" description="Anti sigma-E protein RseA N-terminal" evidence="1">
    <location>
        <begin position="23"/>
        <end position="109"/>
    </location>
</feature>
<dbReference type="OrthoDB" id="8561243at2"/>
<evidence type="ECO:0000313" key="3">
    <source>
        <dbReference type="Proteomes" id="UP000252357"/>
    </source>
</evidence>
<reference evidence="2 3" key="1">
    <citation type="journal article" date="2018" name="Int. J. Syst. Evol. Microbiol.">
        <title>Parvibium lacunae gen. nov., sp. nov., a new member of the family Alcaligenaceae isolated from a freshwater pond.</title>
        <authorList>
            <person name="Chen W.M."/>
            <person name="Xie P.B."/>
            <person name="Hsu M.Y."/>
            <person name="Sheu S.Y."/>
        </authorList>
    </citation>
    <scope>NUCLEOTIDE SEQUENCE [LARGE SCALE GENOMIC DNA]</scope>
    <source>
        <strain evidence="2 3">KMB9</strain>
    </source>
</reference>
<organism evidence="2 3">
    <name type="scientific">Parvibium lacunae</name>
    <dbReference type="NCBI Taxonomy" id="1888893"/>
    <lineage>
        <taxon>Bacteria</taxon>
        <taxon>Pseudomonadati</taxon>
        <taxon>Pseudomonadota</taxon>
        <taxon>Betaproteobacteria</taxon>
        <taxon>Burkholderiales</taxon>
        <taxon>Alcaligenaceae</taxon>
        <taxon>Parvibium</taxon>
    </lineage>
</organism>
<gene>
    <name evidence="2" type="ORF">DU000_05240</name>
</gene>
<dbReference type="InterPro" id="IPR005572">
    <property type="entry name" value="Anti-sigma_E_RseA_N"/>
</dbReference>
<dbReference type="GO" id="GO:0016989">
    <property type="term" value="F:sigma factor antagonist activity"/>
    <property type="evidence" value="ECO:0007669"/>
    <property type="project" value="InterPro"/>
</dbReference>
<dbReference type="CDD" id="cd16328">
    <property type="entry name" value="RseA_N"/>
    <property type="match status" value="1"/>
</dbReference>
<protein>
    <recommendedName>
        <fullName evidence="1">Anti sigma-E protein RseA N-terminal domain-containing protein</fullName>
    </recommendedName>
</protein>
<dbReference type="AlphaFoldDB" id="A0A368L478"/>
<comment type="caution">
    <text evidence="2">The sequence shown here is derived from an EMBL/GenBank/DDBJ whole genome shotgun (WGS) entry which is preliminary data.</text>
</comment>
<dbReference type="Proteomes" id="UP000252357">
    <property type="component" value="Unassembled WGS sequence"/>
</dbReference>
<name>A0A368L478_9BURK</name>
<dbReference type="Pfam" id="PF03872">
    <property type="entry name" value="RseA_N"/>
    <property type="match status" value="1"/>
</dbReference>
<accession>A0A368L478</accession>
<evidence type="ECO:0000259" key="1">
    <source>
        <dbReference type="Pfam" id="PF03872"/>
    </source>
</evidence>
<sequence length="211" mass="23028">MVQEYIQPESETRLNALTPANGEVISALIDGELPETEVIRCLNTLTRDDQAGQAARQHWQDYHAVNALFQQSDTSSSPSLGDDFSRKFALALDSEPYHFPVAHEVTQTSSEAASRQTWWRVAAAAAFAGLVVLLPNWSANPLTQLAKEILPAAPERTAPAVVAVSPTSAAVEPSLAAYLQAHQQTLGWSRLHAAPVVVRYVEEPIDARRIH</sequence>
<dbReference type="RefSeq" id="WP_114402316.1">
    <property type="nucleotide sequence ID" value="NZ_QPGB01000002.1"/>
</dbReference>
<dbReference type="Gene3D" id="1.10.10.880">
    <property type="entry name" value="Anti sigma-E protein RseA, N-terminal domain"/>
    <property type="match status" value="1"/>
</dbReference>
<proteinExistence type="predicted"/>
<dbReference type="InterPro" id="IPR036147">
    <property type="entry name" value="Anti-sigma_E_RseA_N_sf"/>
</dbReference>
<dbReference type="EMBL" id="QPGB01000002">
    <property type="protein sequence ID" value="RCS58232.1"/>
    <property type="molecule type" value="Genomic_DNA"/>
</dbReference>